<accession>A0ABU3SBA0</accession>
<proteinExistence type="predicted"/>
<gene>
    <name evidence="1" type="ORF">RKE40_19405</name>
</gene>
<dbReference type="RefSeq" id="WP_316019864.1">
    <property type="nucleotide sequence ID" value="NZ_JAWDID010000033.1"/>
</dbReference>
<evidence type="ECO:0000313" key="1">
    <source>
        <dbReference type="EMBL" id="MDU0342068.1"/>
    </source>
</evidence>
<name>A0ABU3SBA0_9HYPH</name>
<comment type="caution">
    <text evidence="1">The sequence shown here is derived from an EMBL/GenBank/DDBJ whole genome shotgun (WGS) entry which is preliminary data.</text>
</comment>
<organism evidence="1 2">
    <name type="scientific">Bosea rubneri</name>
    <dbReference type="NCBI Taxonomy" id="3075434"/>
    <lineage>
        <taxon>Bacteria</taxon>
        <taxon>Pseudomonadati</taxon>
        <taxon>Pseudomonadota</taxon>
        <taxon>Alphaproteobacteria</taxon>
        <taxon>Hyphomicrobiales</taxon>
        <taxon>Boseaceae</taxon>
        <taxon>Bosea</taxon>
    </lineage>
</organism>
<keyword evidence="2" id="KW-1185">Reference proteome</keyword>
<dbReference type="Proteomes" id="UP001254257">
    <property type="component" value="Unassembled WGS sequence"/>
</dbReference>
<sequence>MWLIEREIPHQARILMEPEHERLRVSFPDLEDAKAFRERFGPRLNS</sequence>
<reference evidence="1 2" key="1">
    <citation type="submission" date="2023-09" db="EMBL/GenBank/DDBJ databases">
        <title>Whole genome shotgun sequencing (WGS) of Bosea sp. ZW T0_25, isolated from stored onions (Allium cepa).</title>
        <authorList>
            <person name="Stoll D.A."/>
            <person name="Huch M."/>
        </authorList>
    </citation>
    <scope>NUCLEOTIDE SEQUENCE [LARGE SCALE GENOMIC DNA]</scope>
    <source>
        <strain evidence="1 2">ZW T0_25</strain>
    </source>
</reference>
<dbReference type="EMBL" id="JAWDID010000033">
    <property type="protein sequence ID" value="MDU0342068.1"/>
    <property type="molecule type" value="Genomic_DNA"/>
</dbReference>
<protein>
    <submittedName>
        <fullName evidence="1">Uncharacterized protein</fullName>
    </submittedName>
</protein>
<evidence type="ECO:0000313" key="2">
    <source>
        <dbReference type="Proteomes" id="UP001254257"/>
    </source>
</evidence>